<feature type="compositionally biased region" description="Basic and acidic residues" evidence="1">
    <location>
        <begin position="74"/>
        <end position="89"/>
    </location>
</feature>
<accession>A0AAD6L7R6</accession>
<keyword evidence="3" id="KW-1185">Reference proteome</keyword>
<name>A0AAD6L7R6_9ROSI</name>
<feature type="compositionally biased region" description="Basic residues" evidence="1">
    <location>
        <begin position="36"/>
        <end position="73"/>
    </location>
</feature>
<dbReference type="Proteomes" id="UP001164929">
    <property type="component" value="Chromosome 19"/>
</dbReference>
<proteinExistence type="predicted"/>
<comment type="caution">
    <text evidence="2">The sequence shown here is derived from an EMBL/GenBank/DDBJ whole genome shotgun (WGS) entry which is preliminary data.</text>
</comment>
<organism evidence="2 3">
    <name type="scientific">Populus alba x Populus x berolinensis</name>
    <dbReference type="NCBI Taxonomy" id="444605"/>
    <lineage>
        <taxon>Eukaryota</taxon>
        <taxon>Viridiplantae</taxon>
        <taxon>Streptophyta</taxon>
        <taxon>Embryophyta</taxon>
        <taxon>Tracheophyta</taxon>
        <taxon>Spermatophyta</taxon>
        <taxon>Magnoliopsida</taxon>
        <taxon>eudicotyledons</taxon>
        <taxon>Gunneridae</taxon>
        <taxon>Pentapetalae</taxon>
        <taxon>rosids</taxon>
        <taxon>fabids</taxon>
        <taxon>Malpighiales</taxon>
        <taxon>Salicaceae</taxon>
        <taxon>Saliceae</taxon>
        <taxon>Populus</taxon>
    </lineage>
</organism>
<protein>
    <submittedName>
        <fullName evidence="2">Uncharacterized protein</fullName>
    </submittedName>
</protein>
<evidence type="ECO:0000313" key="2">
    <source>
        <dbReference type="EMBL" id="KAJ6951092.1"/>
    </source>
</evidence>
<reference evidence="2" key="1">
    <citation type="journal article" date="2023" name="Mol. Ecol. Resour.">
        <title>Chromosome-level genome assembly of a triploid poplar Populus alba 'Berolinensis'.</title>
        <authorList>
            <person name="Chen S."/>
            <person name="Yu Y."/>
            <person name="Wang X."/>
            <person name="Wang S."/>
            <person name="Zhang T."/>
            <person name="Zhou Y."/>
            <person name="He R."/>
            <person name="Meng N."/>
            <person name="Wang Y."/>
            <person name="Liu W."/>
            <person name="Liu Z."/>
            <person name="Liu J."/>
            <person name="Guo Q."/>
            <person name="Huang H."/>
            <person name="Sederoff R.R."/>
            <person name="Wang G."/>
            <person name="Qu G."/>
            <person name="Chen S."/>
        </authorList>
    </citation>
    <scope>NUCLEOTIDE SEQUENCE</scope>
    <source>
        <strain evidence="2">SC-2020</strain>
    </source>
</reference>
<dbReference type="EMBL" id="JAQIZT010000019">
    <property type="protein sequence ID" value="KAJ6951092.1"/>
    <property type="molecule type" value="Genomic_DNA"/>
</dbReference>
<gene>
    <name evidence="2" type="ORF">NC653_040453</name>
</gene>
<evidence type="ECO:0000313" key="3">
    <source>
        <dbReference type="Proteomes" id="UP001164929"/>
    </source>
</evidence>
<feature type="region of interest" description="Disordered" evidence="1">
    <location>
        <begin position="11"/>
        <end position="89"/>
    </location>
</feature>
<evidence type="ECO:0000256" key="1">
    <source>
        <dbReference type="SAM" id="MobiDB-lite"/>
    </source>
</evidence>
<dbReference type="AlphaFoldDB" id="A0AAD6L7R6"/>
<sequence length="89" mass="10460">MFLLSLQTPLPFKPRHSLPSKNGFVYASTSVTAPKNSRRKKPPKQKKRQWLTALRRRFRRGEKPPVRIHGRAHAPREKSRLERRVGCHL</sequence>